<dbReference type="Proteomes" id="UP000446658">
    <property type="component" value="Unassembled WGS sequence"/>
</dbReference>
<sequence>MSLPHYPEYKDSGVPWLGEVPEHWVVTPIKHLGKLKGGSGFPHAEQGFDSEELSFHKVNALGQAGDNGILLRGENTISYNTAERLGAFVFPAGTSVFAKVGAALLLGRIRKLGQAACIDNNMMGFVVEEISSHIDFVRYALNLVRFDLIANPGAVPSLNEAQIGDFYLAVPDKNEQTAIASFLDRETGKIDALIAEQEKLLTLLAEKRQATISHAVTKGLNPDVPMKDSGVEWLGEVPKHWVVKRLKTISPFITVGIVVNPSEYVSDDGLPFIYGGDISEGKISTETSRRISPEDSDRQTKTKLEAGDLLTVRVGAPGITAVVPESCAGGNCASVMLTRRGNFNSVWLSYAMNSRMVRYQVEVVQYGAAQEQFNISHAINFWIATPPNEEQFAIAAFLDHEVAKLDALTAEATRAIELLKERRSALISAAVTGKIDVRNLVAEEVAA</sequence>
<evidence type="ECO:0000313" key="4">
    <source>
        <dbReference type="Proteomes" id="UP000446658"/>
    </source>
</evidence>
<keyword evidence="1" id="KW-0680">Restriction system</keyword>
<gene>
    <name evidence="3" type="ORF">GKE73_10865</name>
</gene>
<dbReference type="AlphaFoldDB" id="A0A844GCP7"/>
<keyword evidence="4" id="KW-1185">Reference proteome</keyword>
<dbReference type="InterPro" id="IPR051212">
    <property type="entry name" value="Type-I_RE_S_subunit"/>
</dbReference>
<proteinExistence type="predicted"/>
<keyword evidence="3" id="KW-0378">Hydrolase</keyword>
<evidence type="ECO:0000256" key="1">
    <source>
        <dbReference type="ARBA" id="ARBA00022747"/>
    </source>
</evidence>
<dbReference type="EMBL" id="WLYX01000001">
    <property type="protein sequence ID" value="MTD33419.1"/>
    <property type="molecule type" value="Genomic_DNA"/>
</dbReference>
<protein>
    <submittedName>
        <fullName evidence="3">Restriction endonuclease subunit S</fullName>
    </submittedName>
</protein>
<name>A0A844GCP7_9NEIS</name>
<dbReference type="SUPFAM" id="SSF116734">
    <property type="entry name" value="DNA methylase specificity domain"/>
    <property type="match status" value="2"/>
</dbReference>
<evidence type="ECO:0000313" key="3">
    <source>
        <dbReference type="EMBL" id="MTD33419.1"/>
    </source>
</evidence>
<keyword evidence="3" id="KW-0255">Endonuclease</keyword>
<evidence type="ECO:0000256" key="2">
    <source>
        <dbReference type="ARBA" id="ARBA00023125"/>
    </source>
</evidence>
<dbReference type="PANTHER" id="PTHR43140:SF1">
    <property type="entry name" value="TYPE I RESTRICTION ENZYME ECOKI SPECIFICITY SUBUNIT"/>
    <property type="match status" value="1"/>
</dbReference>
<reference evidence="3 4" key="1">
    <citation type="submission" date="2019-11" db="EMBL/GenBank/DDBJ databases">
        <title>Draft genome sequence of Paludibacterium sp. dN18-1.</title>
        <authorList>
            <person name="Im W.-T."/>
        </authorList>
    </citation>
    <scope>NUCLEOTIDE SEQUENCE [LARGE SCALE GENOMIC DNA]</scope>
    <source>
        <strain evidence="4">dN 18-1</strain>
    </source>
</reference>
<dbReference type="PANTHER" id="PTHR43140">
    <property type="entry name" value="TYPE-1 RESTRICTION ENZYME ECOKI SPECIFICITY PROTEIN"/>
    <property type="match status" value="1"/>
</dbReference>
<dbReference type="GO" id="GO:0003677">
    <property type="term" value="F:DNA binding"/>
    <property type="evidence" value="ECO:0007669"/>
    <property type="project" value="UniProtKB-KW"/>
</dbReference>
<dbReference type="Gene3D" id="3.90.220.20">
    <property type="entry name" value="DNA methylase specificity domains"/>
    <property type="match status" value="2"/>
</dbReference>
<organism evidence="3 4">
    <name type="scientific">Paludibacterium denitrificans</name>
    <dbReference type="NCBI Taxonomy" id="2675226"/>
    <lineage>
        <taxon>Bacteria</taxon>
        <taxon>Pseudomonadati</taxon>
        <taxon>Pseudomonadota</taxon>
        <taxon>Betaproteobacteria</taxon>
        <taxon>Neisseriales</taxon>
        <taxon>Chromobacteriaceae</taxon>
        <taxon>Paludibacterium</taxon>
    </lineage>
</organism>
<dbReference type="Gene3D" id="1.10.287.1120">
    <property type="entry name" value="Bipartite methylase S protein"/>
    <property type="match status" value="1"/>
</dbReference>
<dbReference type="GO" id="GO:0004519">
    <property type="term" value="F:endonuclease activity"/>
    <property type="evidence" value="ECO:0007669"/>
    <property type="project" value="UniProtKB-KW"/>
</dbReference>
<dbReference type="InterPro" id="IPR044946">
    <property type="entry name" value="Restrct_endonuc_typeI_TRD_sf"/>
</dbReference>
<dbReference type="GO" id="GO:0009307">
    <property type="term" value="P:DNA restriction-modification system"/>
    <property type="evidence" value="ECO:0007669"/>
    <property type="project" value="UniProtKB-KW"/>
</dbReference>
<keyword evidence="2" id="KW-0238">DNA-binding</keyword>
<dbReference type="RefSeq" id="WP_230370339.1">
    <property type="nucleotide sequence ID" value="NZ_WLYX01000001.1"/>
</dbReference>
<comment type="caution">
    <text evidence="3">The sequence shown here is derived from an EMBL/GenBank/DDBJ whole genome shotgun (WGS) entry which is preliminary data.</text>
</comment>
<accession>A0A844GCP7</accession>
<keyword evidence="3" id="KW-0540">Nuclease</keyword>